<proteinExistence type="inferred from homology"/>
<evidence type="ECO:0000256" key="6">
    <source>
        <dbReference type="ARBA" id="ARBA00023002"/>
    </source>
</evidence>
<protein>
    <submittedName>
        <fullName evidence="11">Cytochrome P450</fullName>
    </submittedName>
</protein>
<dbReference type="PRINTS" id="PR00385">
    <property type="entry name" value="P450"/>
</dbReference>
<evidence type="ECO:0000256" key="1">
    <source>
        <dbReference type="ARBA" id="ARBA00001971"/>
    </source>
</evidence>
<feature type="transmembrane region" description="Helical" evidence="10">
    <location>
        <begin position="221"/>
        <end position="240"/>
    </location>
</feature>
<dbReference type="Pfam" id="PF00067">
    <property type="entry name" value="p450"/>
    <property type="match status" value="1"/>
</dbReference>
<comment type="cofactor">
    <cofactor evidence="1 9">
        <name>heme</name>
        <dbReference type="ChEBI" id="CHEBI:30413"/>
    </cofactor>
</comment>
<keyword evidence="10" id="KW-0812">Transmembrane</keyword>
<dbReference type="OrthoDB" id="1470350at2759"/>
<comment type="caution">
    <text evidence="11">The sequence shown here is derived from an EMBL/GenBank/DDBJ whole genome shotgun (WGS) entry which is preliminary data.</text>
</comment>
<dbReference type="PANTHER" id="PTHR24305">
    <property type="entry name" value="CYTOCHROME P450"/>
    <property type="match status" value="1"/>
</dbReference>
<gene>
    <name evidence="11" type="ORF">GSI_03301</name>
</gene>
<keyword evidence="8" id="KW-0503">Monooxygenase</keyword>
<evidence type="ECO:0000256" key="4">
    <source>
        <dbReference type="ARBA" id="ARBA00022617"/>
    </source>
</evidence>
<dbReference type="InterPro" id="IPR050121">
    <property type="entry name" value="Cytochrome_P450_monoxygenase"/>
</dbReference>
<evidence type="ECO:0000256" key="9">
    <source>
        <dbReference type="PIRSR" id="PIRSR602401-1"/>
    </source>
</evidence>
<keyword evidence="10" id="KW-1133">Transmembrane helix</keyword>
<evidence type="ECO:0000313" key="12">
    <source>
        <dbReference type="Proteomes" id="UP000230002"/>
    </source>
</evidence>
<evidence type="ECO:0000256" key="2">
    <source>
        <dbReference type="ARBA" id="ARBA00005179"/>
    </source>
</evidence>
<evidence type="ECO:0000256" key="5">
    <source>
        <dbReference type="ARBA" id="ARBA00022723"/>
    </source>
</evidence>
<sequence>MGATLLLGAAGAVVIPYTLWWIFGDYLLRSPLDNLPGPAPSFLTLDVGEAAVRQAWKFWAKHAKTYGPVSLIYGLLGRRVLVIHDPKALHTVMVKDQEFYTNSVAPSNDFSVLLGPGLLSTTGMQHKRQRKLLNPVFSVAHLRDMVQIFYNVAHKAQKAISTRVPADGTAEVLDVNGWMARITLEMLGQAGLGYSFDNFVEDSTDPYGESLRMFFPAQSRFLLFGALVMMLSYVMSDAALRRFFSIIPLKGLQDIMDISVTMRRRSQEIIEEKKAALRMGDDVMLQEVGEGKDLMSICLKANMAASEGERLSDEELIAQMSTFTLAGMDTTSNALSRILHVLAQHPDAQEKLRAELVEAQGGPDGDADMSYDALDKLPYLDAVCRETLRVFAPVSLSGRVATRDSVIPFANPVRGRDGKDMHEVVVPKGMVVITHYQASNSDPALWGEDAEEWKPERWLAPLPSAVEDARIPGVYSNLMTFAAGSRSCILLTLTCSFLVEVVLAVLLPKFSFEVTDQEITWNSSAVIYPTMGEGSSKPEMLLKVKAL</sequence>
<accession>A0A2G8SLB0</accession>
<evidence type="ECO:0000256" key="10">
    <source>
        <dbReference type="SAM" id="Phobius"/>
    </source>
</evidence>
<keyword evidence="12" id="KW-1185">Reference proteome</keyword>
<dbReference type="PANTHER" id="PTHR24305:SF166">
    <property type="entry name" value="CYTOCHROME P450 12A4, MITOCHONDRIAL-RELATED"/>
    <property type="match status" value="1"/>
</dbReference>
<comment type="pathway">
    <text evidence="2">Secondary metabolite biosynthesis.</text>
</comment>
<dbReference type="Proteomes" id="UP000230002">
    <property type="component" value="Unassembled WGS sequence"/>
</dbReference>
<dbReference type="GO" id="GO:0004497">
    <property type="term" value="F:monooxygenase activity"/>
    <property type="evidence" value="ECO:0007669"/>
    <property type="project" value="UniProtKB-KW"/>
</dbReference>
<dbReference type="SUPFAM" id="SSF48264">
    <property type="entry name" value="Cytochrome P450"/>
    <property type="match status" value="1"/>
</dbReference>
<evidence type="ECO:0000256" key="8">
    <source>
        <dbReference type="ARBA" id="ARBA00023033"/>
    </source>
</evidence>
<evidence type="ECO:0000256" key="7">
    <source>
        <dbReference type="ARBA" id="ARBA00023004"/>
    </source>
</evidence>
<reference evidence="11 12" key="1">
    <citation type="journal article" date="2015" name="Sci. Rep.">
        <title>Chromosome-level genome map provides insights into diverse defense mechanisms in the medicinal fungus Ganoderma sinense.</title>
        <authorList>
            <person name="Zhu Y."/>
            <person name="Xu J."/>
            <person name="Sun C."/>
            <person name="Zhou S."/>
            <person name="Xu H."/>
            <person name="Nelson D.R."/>
            <person name="Qian J."/>
            <person name="Song J."/>
            <person name="Luo H."/>
            <person name="Xiang L."/>
            <person name="Li Y."/>
            <person name="Xu Z."/>
            <person name="Ji A."/>
            <person name="Wang L."/>
            <person name="Lu S."/>
            <person name="Hayward A."/>
            <person name="Sun W."/>
            <person name="Li X."/>
            <person name="Schwartz D.C."/>
            <person name="Wang Y."/>
            <person name="Chen S."/>
        </authorList>
    </citation>
    <scope>NUCLEOTIDE SEQUENCE [LARGE SCALE GENOMIC DNA]</scope>
    <source>
        <strain evidence="11 12">ZZ0214-1</strain>
    </source>
</reference>
<keyword evidence="5 9" id="KW-0479">Metal-binding</keyword>
<dbReference type="Gene3D" id="1.10.630.10">
    <property type="entry name" value="Cytochrome P450"/>
    <property type="match status" value="1"/>
</dbReference>
<comment type="similarity">
    <text evidence="3">Belongs to the cytochrome P450 family.</text>
</comment>
<keyword evidence="10" id="KW-0472">Membrane</keyword>
<keyword evidence="4 9" id="KW-0349">Heme</keyword>
<dbReference type="AlphaFoldDB" id="A0A2G8SLB0"/>
<keyword evidence="7 9" id="KW-0408">Iron</keyword>
<dbReference type="PRINTS" id="PR00463">
    <property type="entry name" value="EP450I"/>
</dbReference>
<keyword evidence="6" id="KW-0560">Oxidoreductase</keyword>
<dbReference type="EMBL" id="AYKW01000005">
    <property type="protein sequence ID" value="PIL34523.1"/>
    <property type="molecule type" value="Genomic_DNA"/>
</dbReference>
<dbReference type="STRING" id="1077348.A0A2G8SLB0"/>
<dbReference type="InterPro" id="IPR036396">
    <property type="entry name" value="Cyt_P450_sf"/>
</dbReference>
<evidence type="ECO:0000313" key="11">
    <source>
        <dbReference type="EMBL" id="PIL34523.1"/>
    </source>
</evidence>
<feature type="binding site" description="axial binding residue" evidence="9">
    <location>
        <position position="488"/>
    </location>
    <ligand>
        <name>heme</name>
        <dbReference type="ChEBI" id="CHEBI:30413"/>
    </ligand>
    <ligandPart>
        <name>Fe</name>
        <dbReference type="ChEBI" id="CHEBI:18248"/>
    </ligandPart>
</feature>
<dbReference type="GO" id="GO:0020037">
    <property type="term" value="F:heme binding"/>
    <property type="evidence" value="ECO:0007669"/>
    <property type="project" value="InterPro"/>
</dbReference>
<dbReference type="GO" id="GO:0016705">
    <property type="term" value="F:oxidoreductase activity, acting on paired donors, with incorporation or reduction of molecular oxygen"/>
    <property type="evidence" value="ECO:0007669"/>
    <property type="project" value="InterPro"/>
</dbReference>
<organism evidence="11 12">
    <name type="scientific">Ganoderma sinense ZZ0214-1</name>
    <dbReference type="NCBI Taxonomy" id="1077348"/>
    <lineage>
        <taxon>Eukaryota</taxon>
        <taxon>Fungi</taxon>
        <taxon>Dikarya</taxon>
        <taxon>Basidiomycota</taxon>
        <taxon>Agaricomycotina</taxon>
        <taxon>Agaricomycetes</taxon>
        <taxon>Polyporales</taxon>
        <taxon>Polyporaceae</taxon>
        <taxon>Ganoderma</taxon>
    </lineage>
</organism>
<feature type="transmembrane region" description="Helical" evidence="10">
    <location>
        <begin position="6"/>
        <end position="28"/>
    </location>
</feature>
<evidence type="ECO:0000256" key="3">
    <source>
        <dbReference type="ARBA" id="ARBA00010617"/>
    </source>
</evidence>
<dbReference type="InterPro" id="IPR001128">
    <property type="entry name" value="Cyt_P450"/>
</dbReference>
<dbReference type="InterPro" id="IPR002401">
    <property type="entry name" value="Cyt_P450_E_grp-I"/>
</dbReference>
<name>A0A2G8SLB0_9APHY</name>
<dbReference type="GO" id="GO:0005506">
    <property type="term" value="F:iron ion binding"/>
    <property type="evidence" value="ECO:0007669"/>
    <property type="project" value="InterPro"/>
</dbReference>